<evidence type="ECO:0000256" key="1">
    <source>
        <dbReference type="ARBA" id="ARBA00001971"/>
    </source>
</evidence>
<evidence type="ECO:0000313" key="8">
    <source>
        <dbReference type="Proteomes" id="UP000800092"/>
    </source>
</evidence>
<dbReference type="AlphaFoldDB" id="A0A6A6HMB0"/>
<accession>A0A6A6HMB0</accession>
<evidence type="ECO:0000313" key="7">
    <source>
        <dbReference type="EMBL" id="KAF2238979.1"/>
    </source>
</evidence>
<evidence type="ECO:0000256" key="4">
    <source>
        <dbReference type="ARBA" id="ARBA00023004"/>
    </source>
</evidence>
<feature type="transmembrane region" description="Helical" evidence="6">
    <location>
        <begin position="12"/>
        <end position="32"/>
    </location>
</feature>
<dbReference type="PRINTS" id="PR00463">
    <property type="entry name" value="EP450I"/>
</dbReference>
<reference evidence="7" key="1">
    <citation type="journal article" date="2020" name="Stud. Mycol.">
        <title>101 Dothideomycetes genomes: a test case for predicting lifestyles and emergence of pathogens.</title>
        <authorList>
            <person name="Haridas S."/>
            <person name="Albert R."/>
            <person name="Binder M."/>
            <person name="Bloem J."/>
            <person name="Labutti K."/>
            <person name="Salamov A."/>
            <person name="Andreopoulos B."/>
            <person name="Baker S."/>
            <person name="Barry K."/>
            <person name="Bills G."/>
            <person name="Bluhm B."/>
            <person name="Cannon C."/>
            <person name="Castanera R."/>
            <person name="Culley D."/>
            <person name="Daum C."/>
            <person name="Ezra D."/>
            <person name="Gonzalez J."/>
            <person name="Henrissat B."/>
            <person name="Kuo A."/>
            <person name="Liang C."/>
            <person name="Lipzen A."/>
            <person name="Lutzoni F."/>
            <person name="Magnuson J."/>
            <person name="Mondo S."/>
            <person name="Nolan M."/>
            <person name="Ohm R."/>
            <person name="Pangilinan J."/>
            <person name="Park H.-J."/>
            <person name="Ramirez L."/>
            <person name="Alfaro M."/>
            <person name="Sun H."/>
            <person name="Tritt A."/>
            <person name="Yoshinaga Y."/>
            <person name="Zwiers L.-H."/>
            <person name="Turgeon B."/>
            <person name="Goodwin S."/>
            <person name="Spatafora J."/>
            <person name="Crous P."/>
            <person name="Grigoriev I."/>
        </authorList>
    </citation>
    <scope>NUCLEOTIDE SEQUENCE</scope>
    <source>
        <strain evidence="7">Tuck. ex Michener</strain>
    </source>
</reference>
<dbReference type="Gene3D" id="1.10.630.10">
    <property type="entry name" value="Cytochrome P450"/>
    <property type="match status" value="1"/>
</dbReference>
<dbReference type="InterPro" id="IPR001128">
    <property type="entry name" value="Cyt_P450"/>
</dbReference>
<dbReference type="OrthoDB" id="3934656at2759"/>
<dbReference type="GO" id="GO:0020037">
    <property type="term" value="F:heme binding"/>
    <property type="evidence" value="ECO:0007669"/>
    <property type="project" value="InterPro"/>
</dbReference>
<dbReference type="InterPro" id="IPR002401">
    <property type="entry name" value="Cyt_P450_E_grp-I"/>
</dbReference>
<dbReference type="InterPro" id="IPR036396">
    <property type="entry name" value="Cyt_P450_sf"/>
</dbReference>
<sequence length="517" mass="58594">MENSGASGTSGFALAAIAILLCIVTYLVSTYFTNGLNRYPGPVLAKFTNLWHYYDVKSNHHHDHLIALHRRLGDVVRIGPNRLSIASPEYVGRIYGTQNAYPKSEMYDSFCLRSNGGRAPITLSQRDQKIHARNKKAVAHAFTLTAIRDYEPYMDEIIKLFIKKLTEKTEANPSFFCDFGLWIRFYVTDTILYLTFGSTFGFLDAGKDSVEFFDNMNANMVKDSLYIPMPWWSMVTKFNPIVALFSSKNSFVPGWCMTQIRKRQQERAKLEEATGQSTHVKSDFLDKFMDAAKTSGSPGIDYVALIDWCLTNVQAGSETITVELISTLYYLLKAPEKMERLLEEIRSAGLSNPVTYREAQNLLYLDACLKEGLRIHPAVGLGMERTVTGNGLKLPDGSVAPRGTLVSMNPWVVTRQSLFGNDPDKFLPERWLRAKGETEAAYTDRINAWKRADLTFSHGNHSCSGKNIATMELYKVLPTVLLNFDVKLQDQDKSWNVINRFIVRQTGFNCVLRQRQR</sequence>
<keyword evidence="5" id="KW-0349">Heme</keyword>
<organism evidence="7 8">
    <name type="scientific">Viridothelium virens</name>
    <name type="common">Speckled blister lichen</name>
    <name type="synonym">Trypethelium virens</name>
    <dbReference type="NCBI Taxonomy" id="1048519"/>
    <lineage>
        <taxon>Eukaryota</taxon>
        <taxon>Fungi</taxon>
        <taxon>Dikarya</taxon>
        <taxon>Ascomycota</taxon>
        <taxon>Pezizomycotina</taxon>
        <taxon>Dothideomycetes</taxon>
        <taxon>Dothideomycetes incertae sedis</taxon>
        <taxon>Trypetheliales</taxon>
        <taxon>Trypetheliaceae</taxon>
        <taxon>Viridothelium</taxon>
    </lineage>
</organism>
<keyword evidence="3 5" id="KW-0479">Metal-binding</keyword>
<dbReference type="PANTHER" id="PTHR24305">
    <property type="entry name" value="CYTOCHROME P450"/>
    <property type="match status" value="1"/>
</dbReference>
<comment type="similarity">
    <text evidence="2">Belongs to the cytochrome P450 family.</text>
</comment>
<gene>
    <name evidence="7" type="ORF">EV356DRAFT_225819</name>
</gene>
<keyword evidence="6" id="KW-0472">Membrane</keyword>
<proteinExistence type="inferred from homology"/>
<protein>
    <submittedName>
        <fullName evidence="7">Cytochrome P450</fullName>
    </submittedName>
</protein>
<dbReference type="CDD" id="cd11060">
    <property type="entry name" value="CYP57A1-like"/>
    <property type="match status" value="1"/>
</dbReference>
<dbReference type="Pfam" id="PF00067">
    <property type="entry name" value="p450"/>
    <property type="match status" value="1"/>
</dbReference>
<dbReference type="GO" id="GO:0004497">
    <property type="term" value="F:monooxygenase activity"/>
    <property type="evidence" value="ECO:0007669"/>
    <property type="project" value="InterPro"/>
</dbReference>
<keyword evidence="6" id="KW-0812">Transmembrane</keyword>
<keyword evidence="8" id="KW-1185">Reference proteome</keyword>
<dbReference type="GO" id="GO:0016705">
    <property type="term" value="F:oxidoreductase activity, acting on paired donors, with incorporation or reduction of molecular oxygen"/>
    <property type="evidence" value="ECO:0007669"/>
    <property type="project" value="InterPro"/>
</dbReference>
<dbReference type="PRINTS" id="PR00385">
    <property type="entry name" value="P450"/>
</dbReference>
<evidence type="ECO:0000256" key="6">
    <source>
        <dbReference type="SAM" id="Phobius"/>
    </source>
</evidence>
<dbReference type="SUPFAM" id="SSF48264">
    <property type="entry name" value="Cytochrome P450"/>
    <property type="match status" value="1"/>
</dbReference>
<evidence type="ECO:0000256" key="2">
    <source>
        <dbReference type="ARBA" id="ARBA00010617"/>
    </source>
</evidence>
<dbReference type="Proteomes" id="UP000800092">
    <property type="component" value="Unassembled WGS sequence"/>
</dbReference>
<feature type="binding site" description="axial binding residue" evidence="5">
    <location>
        <position position="463"/>
    </location>
    <ligand>
        <name>heme</name>
        <dbReference type="ChEBI" id="CHEBI:30413"/>
    </ligand>
    <ligandPart>
        <name>Fe</name>
        <dbReference type="ChEBI" id="CHEBI:18248"/>
    </ligandPart>
</feature>
<keyword evidence="6" id="KW-1133">Transmembrane helix</keyword>
<comment type="cofactor">
    <cofactor evidence="1 5">
        <name>heme</name>
        <dbReference type="ChEBI" id="CHEBI:30413"/>
    </cofactor>
</comment>
<dbReference type="PANTHER" id="PTHR24305:SF232">
    <property type="entry name" value="P450, PUTATIVE (EUROFUNG)-RELATED"/>
    <property type="match status" value="1"/>
</dbReference>
<evidence type="ECO:0000256" key="3">
    <source>
        <dbReference type="ARBA" id="ARBA00022723"/>
    </source>
</evidence>
<evidence type="ECO:0000256" key="5">
    <source>
        <dbReference type="PIRSR" id="PIRSR602401-1"/>
    </source>
</evidence>
<name>A0A6A6HMB0_VIRVR</name>
<dbReference type="EMBL" id="ML991774">
    <property type="protein sequence ID" value="KAF2238979.1"/>
    <property type="molecule type" value="Genomic_DNA"/>
</dbReference>
<keyword evidence="4 5" id="KW-0408">Iron</keyword>
<dbReference type="GO" id="GO:0005506">
    <property type="term" value="F:iron ion binding"/>
    <property type="evidence" value="ECO:0007669"/>
    <property type="project" value="InterPro"/>
</dbReference>
<dbReference type="InterPro" id="IPR050121">
    <property type="entry name" value="Cytochrome_P450_monoxygenase"/>
</dbReference>